<dbReference type="GO" id="GO:0016887">
    <property type="term" value="F:ATP hydrolysis activity"/>
    <property type="evidence" value="ECO:0007669"/>
    <property type="project" value="InterPro"/>
</dbReference>
<dbReference type="SUPFAM" id="SSF49879">
    <property type="entry name" value="SMAD/FHA domain"/>
    <property type="match status" value="1"/>
</dbReference>
<proteinExistence type="predicted"/>
<protein>
    <submittedName>
        <fullName evidence="7">AAA-type ATPase family protein</fullName>
    </submittedName>
</protein>
<name>A0A1D6K2R5_MAIZE</name>
<comment type="subcellular location">
    <subcellularLocation>
        <location evidence="1">Mitochondrion outer membrane</location>
        <topology evidence="1">Single-pass membrane protein</topology>
    </subcellularLocation>
</comment>
<dbReference type="Gene3D" id="3.40.50.300">
    <property type="entry name" value="P-loop containing nucleotide triphosphate hydrolases"/>
    <property type="match status" value="1"/>
</dbReference>
<evidence type="ECO:0000256" key="3">
    <source>
        <dbReference type="ARBA" id="ARBA00022787"/>
    </source>
</evidence>
<evidence type="ECO:0000313" key="7">
    <source>
        <dbReference type="EMBL" id="ONL97952.1"/>
    </source>
</evidence>
<keyword evidence="3" id="KW-1000">Mitochondrion outer membrane</keyword>
<evidence type="ECO:0000256" key="4">
    <source>
        <dbReference type="ARBA" id="ARBA00022840"/>
    </source>
</evidence>
<dbReference type="InterPro" id="IPR056653">
    <property type="entry name" value="DUF7751"/>
</dbReference>
<reference evidence="7" key="1">
    <citation type="submission" date="2015-12" db="EMBL/GenBank/DDBJ databases">
        <title>Update maize B73 reference genome by single molecule sequencing technologies.</title>
        <authorList>
            <consortium name="Maize Genome Sequencing Project"/>
            <person name="Ware D."/>
        </authorList>
    </citation>
    <scope>NUCLEOTIDE SEQUENCE [LARGE SCALE GENOMIC DNA]</scope>
    <source>
        <tissue evidence="7">Seedling</tissue>
    </source>
</reference>
<dbReference type="InterPro" id="IPR051701">
    <property type="entry name" value="Mito_OM_Translocase_MSP1"/>
</dbReference>
<dbReference type="Pfam" id="PF24933">
    <property type="entry name" value="DUF7751"/>
    <property type="match status" value="1"/>
</dbReference>
<dbReference type="Pfam" id="PF00004">
    <property type="entry name" value="AAA"/>
    <property type="match status" value="1"/>
</dbReference>
<dbReference type="Gene3D" id="2.60.200.20">
    <property type="match status" value="1"/>
</dbReference>
<feature type="region of interest" description="Disordered" evidence="5">
    <location>
        <begin position="1"/>
        <end position="62"/>
    </location>
</feature>
<keyword evidence="4" id="KW-0067">ATP-binding</keyword>
<dbReference type="GO" id="GO:0005741">
    <property type="term" value="C:mitochondrial outer membrane"/>
    <property type="evidence" value="ECO:0007669"/>
    <property type="project" value="UniProtKB-SubCell"/>
</dbReference>
<dbReference type="SUPFAM" id="SSF52540">
    <property type="entry name" value="P-loop containing nucleoside triphosphate hydrolases"/>
    <property type="match status" value="1"/>
</dbReference>
<dbReference type="InterPro" id="IPR008984">
    <property type="entry name" value="SMAD_FHA_dom_sf"/>
</dbReference>
<dbReference type="AlphaFoldDB" id="A0A1D6K2R5"/>
<keyword evidence="3" id="KW-0472">Membrane</keyword>
<feature type="region of interest" description="Disordered" evidence="5">
    <location>
        <begin position="973"/>
        <end position="993"/>
    </location>
</feature>
<dbReference type="GO" id="GO:0005524">
    <property type="term" value="F:ATP binding"/>
    <property type="evidence" value="ECO:0007669"/>
    <property type="project" value="UniProtKB-KW"/>
</dbReference>
<evidence type="ECO:0000259" key="6">
    <source>
        <dbReference type="SMART" id="SM00382"/>
    </source>
</evidence>
<dbReference type="PANTHER" id="PTHR45644:SF79">
    <property type="entry name" value="OS03G0344700 PROTEIN"/>
    <property type="match status" value="1"/>
</dbReference>
<keyword evidence="3" id="KW-0496">Mitochondrion</keyword>
<dbReference type="InterPro" id="IPR041569">
    <property type="entry name" value="AAA_lid_3"/>
</dbReference>
<dbReference type="InterPro" id="IPR027417">
    <property type="entry name" value="P-loop_NTPase"/>
</dbReference>
<dbReference type="InterPro" id="IPR003593">
    <property type="entry name" value="AAA+_ATPase"/>
</dbReference>
<evidence type="ECO:0000256" key="5">
    <source>
        <dbReference type="SAM" id="MobiDB-lite"/>
    </source>
</evidence>
<accession>A0A1D6K2R5</accession>
<dbReference type="Pfam" id="PF17862">
    <property type="entry name" value="AAA_lid_3"/>
    <property type="match status" value="1"/>
</dbReference>
<dbReference type="Gene3D" id="1.10.8.60">
    <property type="match status" value="1"/>
</dbReference>
<dbReference type="SMART" id="SM00382">
    <property type="entry name" value="AAA"/>
    <property type="match status" value="1"/>
</dbReference>
<gene>
    <name evidence="7" type="ORF">ZEAMMB73_Zm00001d029120</name>
</gene>
<keyword evidence="2" id="KW-0547">Nucleotide-binding</keyword>
<feature type="compositionally biased region" description="Basic and acidic residues" evidence="5">
    <location>
        <begin position="973"/>
        <end position="986"/>
    </location>
</feature>
<organism evidence="7">
    <name type="scientific">Zea mays</name>
    <name type="common">Maize</name>
    <dbReference type="NCBI Taxonomy" id="4577"/>
    <lineage>
        <taxon>Eukaryota</taxon>
        <taxon>Viridiplantae</taxon>
        <taxon>Streptophyta</taxon>
        <taxon>Embryophyta</taxon>
        <taxon>Tracheophyta</taxon>
        <taxon>Spermatophyta</taxon>
        <taxon>Magnoliopsida</taxon>
        <taxon>Liliopsida</taxon>
        <taxon>Poales</taxon>
        <taxon>Poaceae</taxon>
        <taxon>PACMAD clade</taxon>
        <taxon>Panicoideae</taxon>
        <taxon>Andropogonodae</taxon>
        <taxon>Andropogoneae</taxon>
        <taxon>Tripsacinae</taxon>
        <taxon>Zea</taxon>
    </lineage>
</organism>
<dbReference type="PANTHER" id="PTHR45644">
    <property type="entry name" value="AAA ATPASE, PUTATIVE (AFU_ORTHOLOGUE AFUA_2G12920)-RELATED-RELATED"/>
    <property type="match status" value="1"/>
</dbReference>
<dbReference type="ExpressionAtlas" id="A0A1D6K2R5">
    <property type="expression patterns" value="baseline and differential"/>
</dbReference>
<sequence>MVETRRSAAAKRPAAGEEDKGAPASPASAPAENAGAGPRAGDDVASSQPPKRAKVGCTEADTEKPLVAPAEVGTVAGPLPNTAGLQALTGAMDKLEALLRPKEGQSNPAGHKRGTNDKDITAKIKRAMDLSEDLSAKIKKTKDNVAGILNKPQAAATSRRQEPWCRLISQYTMHPTLSIYGALFTIGHGAHHDFRLGESSTASPVCRLKQAKRGALLEVFESKVVRVNGKSLDKAAKVTLNGGDEIIFRSPVRHAYIFEQLHQEKSSTPALSSTCSSIQQGQCSHFKDIQGHLSSKGHKVPTIYFGRGRSSLLPSGSSADPLLLNLCKTMEGQSQHSSEDNISSGRFQLIKEDLINATVDASDIFESFDSCPYYLSDHTKCALMSSAYVHLHCKDYLKFTKDISSLSQRVLLSGPTGTDIYQEYLVKALAKNFGARLLTVDSSMLFGGQTSKEPETYKKGDRVRYIGSVQSTGVILDGQSPPDFGSQGEIFLPFEENRSSKVGVRFDKKILGGNDLGGNCEVDHGLFCPVDSLCLDIPGWEVTSKHPLDVIFEFISEEIRHGPFILFLKDTEKICGNNDYYHGLKSKLKHFPAGAFIIGSQIQPANRKEKAKGSSPFLSKFPYSQTILDLALQDIDAINGNNKETSKAAKHLIKLFPNKVILEAPQDEMELSRWNQMLNRDIEVLKGNANISKMRSFLTRVGLECTDLEAILVKDRVLTNECIDKIIGFALSHQLKNCTNPDPPLSNVQFVLSSESLKHGIDMLESIQSGSKSSTKRKSLKDIATENEFEKRLLADVIPPHEIGVTFEDIGALESVKDTLKELVMLPLQRPELFNRGQLMKPCKGILLFGPPGTGKTMLAKAVATEAGANFINISMSSISSKWLGEGEKFVKAVFSLASKIAPSVIFVDERLMVNLPDASNRRKILSVILAKEDLADDVDLEAIANLTEGYSGSDLKNLCVTAAHRPIREILEKEKKERASAETENRPLPLSHTSNDVRALRISDFIHAHEQVCASVSSDSSNMNELVQWNDLYGEGGSRKKTTLSYFM</sequence>
<evidence type="ECO:0000256" key="2">
    <source>
        <dbReference type="ARBA" id="ARBA00022741"/>
    </source>
</evidence>
<dbReference type="EMBL" id="CM007647">
    <property type="protein sequence ID" value="ONL97952.1"/>
    <property type="molecule type" value="Genomic_DNA"/>
</dbReference>
<feature type="domain" description="AAA+ ATPase" evidence="6">
    <location>
        <begin position="842"/>
        <end position="990"/>
    </location>
</feature>
<dbReference type="InterPro" id="IPR003959">
    <property type="entry name" value="ATPase_AAA_core"/>
</dbReference>
<evidence type="ECO:0000256" key="1">
    <source>
        <dbReference type="ARBA" id="ARBA00004572"/>
    </source>
</evidence>
<feature type="compositionally biased region" description="Low complexity" evidence="5">
    <location>
        <begin position="22"/>
        <end position="37"/>
    </location>
</feature>